<protein>
    <submittedName>
        <fullName evidence="3">Uncharacterized protein</fullName>
    </submittedName>
</protein>
<dbReference type="EMBL" id="LGRX02004056">
    <property type="protein sequence ID" value="KAK3281054.1"/>
    <property type="molecule type" value="Genomic_DNA"/>
</dbReference>
<evidence type="ECO:0000256" key="2">
    <source>
        <dbReference type="SAM" id="SignalP"/>
    </source>
</evidence>
<evidence type="ECO:0000313" key="3">
    <source>
        <dbReference type="EMBL" id="KAK3281054.1"/>
    </source>
</evidence>
<gene>
    <name evidence="3" type="ORF">CYMTET_11136</name>
</gene>
<feature type="chain" id="PRO_5041968539" evidence="2">
    <location>
        <begin position="23"/>
        <end position="222"/>
    </location>
</feature>
<keyword evidence="4" id="KW-1185">Reference proteome</keyword>
<evidence type="ECO:0000256" key="1">
    <source>
        <dbReference type="SAM" id="Phobius"/>
    </source>
</evidence>
<comment type="caution">
    <text evidence="3">The sequence shown here is derived from an EMBL/GenBank/DDBJ whole genome shotgun (WGS) entry which is preliminary data.</text>
</comment>
<proteinExistence type="predicted"/>
<organism evidence="3 4">
    <name type="scientific">Cymbomonas tetramitiformis</name>
    <dbReference type="NCBI Taxonomy" id="36881"/>
    <lineage>
        <taxon>Eukaryota</taxon>
        <taxon>Viridiplantae</taxon>
        <taxon>Chlorophyta</taxon>
        <taxon>Pyramimonadophyceae</taxon>
        <taxon>Pyramimonadales</taxon>
        <taxon>Pyramimonadaceae</taxon>
        <taxon>Cymbomonas</taxon>
    </lineage>
</organism>
<reference evidence="3 4" key="1">
    <citation type="journal article" date="2015" name="Genome Biol. Evol.">
        <title>Comparative Genomics of a Bacterivorous Green Alga Reveals Evolutionary Causalities and Consequences of Phago-Mixotrophic Mode of Nutrition.</title>
        <authorList>
            <person name="Burns J.A."/>
            <person name="Paasch A."/>
            <person name="Narechania A."/>
            <person name="Kim E."/>
        </authorList>
    </citation>
    <scope>NUCLEOTIDE SEQUENCE [LARGE SCALE GENOMIC DNA]</scope>
    <source>
        <strain evidence="3 4">PLY_AMNH</strain>
    </source>
</reference>
<keyword evidence="1" id="KW-0472">Membrane</keyword>
<feature type="transmembrane region" description="Helical" evidence="1">
    <location>
        <begin position="84"/>
        <end position="107"/>
    </location>
</feature>
<keyword evidence="1" id="KW-0812">Transmembrane</keyword>
<sequence length="222" mass="24088">MHSTDFKYFIPLLVSLFGFTHSTEICDVGDKCYEIYGMHNETLEDRCEGVCEENCDNGCECDCDGATIYVSCVGDSWESCGGDISLLGLFLYALLLTAFLSFPIFFIHRAIVARKARADEEERTPFFKDATLYRAVSKPGGNGTFQTLPINTAADLAAFDAMRAPQDAVSSRPAFASTMPPMLLPPLETAESIVALLGGLGTKSGSWLGQLCDVHVPLVSKS</sequence>
<dbReference type="Proteomes" id="UP001190700">
    <property type="component" value="Unassembled WGS sequence"/>
</dbReference>
<evidence type="ECO:0000313" key="4">
    <source>
        <dbReference type="Proteomes" id="UP001190700"/>
    </source>
</evidence>
<keyword evidence="1" id="KW-1133">Transmembrane helix</keyword>
<accession>A0AAE0GMR3</accession>
<dbReference type="AlphaFoldDB" id="A0AAE0GMR3"/>
<name>A0AAE0GMR3_9CHLO</name>
<feature type="signal peptide" evidence="2">
    <location>
        <begin position="1"/>
        <end position="22"/>
    </location>
</feature>
<keyword evidence="2" id="KW-0732">Signal</keyword>